<comment type="caution">
    <text evidence="1">The sequence shown here is derived from an EMBL/GenBank/DDBJ whole genome shotgun (WGS) entry which is preliminary data.</text>
</comment>
<accession>A0A645IHI0</accession>
<dbReference type="AlphaFoldDB" id="A0A645IHI0"/>
<organism evidence="1">
    <name type="scientific">bioreactor metagenome</name>
    <dbReference type="NCBI Taxonomy" id="1076179"/>
    <lineage>
        <taxon>unclassified sequences</taxon>
        <taxon>metagenomes</taxon>
        <taxon>ecological metagenomes</taxon>
    </lineage>
</organism>
<proteinExistence type="predicted"/>
<evidence type="ECO:0000313" key="1">
    <source>
        <dbReference type="EMBL" id="MPN50570.1"/>
    </source>
</evidence>
<sequence>MVIGIIVENLKIDHIDRNVFIGRDLPDDLVGHIHRAVQSVLFIRVILIVFDLFENRFQRLDRFIAEMHADPRIDRKIFRQLVRDIDALVLEQSDPVDFDRR</sequence>
<dbReference type="EMBL" id="VSSQ01114876">
    <property type="protein sequence ID" value="MPN50570.1"/>
    <property type="molecule type" value="Genomic_DNA"/>
</dbReference>
<gene>
    <name evidence="1" type="ORF">SDC9_198197</name>
</gene>
<protein>
    <submittedName>
        <fullName evidence="1">Uncharacterized protein</fullName>
    </submittedName>
</protein>
<name>A0A645IHI0_9ZZZZ</name>
<reference evidence="1" key="1">
    <citation type="submission" date="2019-08" db="EMBL/GenBank/DDBJ databases">
        <authorList>
            <person name="Kucharzyk K."/>
            <person name="Murdoch R.W."/>
            <person name="Higgins S."/>
            <person name="Loffler F."/>
        </authorList>
    </citation>
    <scope>NUCLEOTIDE SEQUENCE</scope>
</reference>